<keyword evidence="2" id="KW-0238">DNA-binding</keyword>
<gene>
    <name evidence="5" type="ORF">D7S86_17615</name>
</gene>
<evidence type="ECO:0000256" key="3">
    <source>
        <dbReference type="ARBA" id="ARBA00023163"/>
    </source>
</evidence>
<dbReference type="AlphaFoldDB" id="A0A494XM62"/>
<dbReference type="InterPro" id="IPR011711">
    <property type="entry name" value="GntR_C"/>
</dbReference>
<sequence>MSPTDLAEDETGDTRLGAAALSSTLSNPANPLAEQVYQQLKNDIFSFRLLPGDRFSENGIAQHYGVSRTPMRDGLFRLQREGYLEVGFRRGWKVSQINFDQLDQLYDLRIVLELAAFDRIAAGDAPHAAIDTLKTIWCVEPGLRESDPVTMFGMDENFHRQLVAATGNNEMLRVHNEVTERIRIVRRLDFVKPHRTSATYDEHAKMLYLLERSRLHEAGILLRAHITQSKLEVRRITLSMLAAARDRKLPFVS</sequence>
<dbReference type="GO" id="GO:0003700">
    <property type="term" value="F:DNA-binding transcription factor activity"/>
    <property type="evidence" value="ECO:0007669"/>
    <property type="project" value="InterPro"/>
</dbReference>
<dbReference type="InterPro" id="IPR036388">
    <property type="entry name" value="WH-like_DNA-bd_sf"/>
</dbReference>
<dbReference type="Proteomes" id="UP000270342">
    <property type="component" value="Unassembled WGS sequence"/>
</dbReference>
<evidence type="ECO:0000256" key="2">
    <source>
        <dbReference type="ARBA" id="ARBA00023125"/>
    </source>
</evidence>
<evidence type="ECO:0000313" key="6">
    <source>
        <dbReference type="Proteomes" id="UP000270342"/>
    </source>
</evidence>
<proteinExistence type="predicted"/>
<dbReference type="SMART" id="SM00345">
    <property type="entry name" value="HTH_GNTR"/>
    <property type="match status" value="1"/>
</dbReference>
<dbReference type="CDD" id="cd07377">
    <property type="entry name" value="WHTH_GntR"/>
    <property type="match status" value="1"/>
</dbReference>
<protein>
    <submittedName>
        <fullName evidence="5">GntR family transcriptional regulator</fullName>
    </submittedName>
</protein>
<accession>A0A494XM62</accession>
<name>A0A494XM62_9BURK</name>
<dbReference type="SUPFAM" id="SSF46785">
    <property type="entry name" value="Winged helix' DNA-binding domain"/>
    <property type="match status" value="1"/>
</dbReference>
<evidence type="ECO:0000256" key="1">
    <source>
        <dbReference type="ARBA" id="ARBA00023015"/>
    </source>
</evidence>
<reference evidence="5 6" key="1">
    <citation type="submission" date="2018-10" db="EMBL/GenBank/DDBJ databases">
        <title>Robbsia sp. DHC34, isolated from soil.</title>
        <authorList>
            <person name="Gao Z.-H."/>
            <person name="Qiu L.-H."/>
        </authorList>
    </citation>
    <scope>NUCLEOTIDE SEQUENCE [LARGE SCALE GENOMIC DNA]</scope>
    <source>
        <strain evidence="5 6">DHC34</strain>
    </source>
</reference>
<dbReference type="Gene3D" id="1.10.10.10">
    <property type="entry name" value="Winged helix-like DNA-binding domain superfamily/Winged helix DNA-binding domain"/>
    <property type="match status" value="1"/>
</dbReference>
<dbReference type="RefSeq" id="WP_121088182.1">
    <property type="nucleotide sequence ID" value="NZ_RBZU01000008.1"/>
</dbReference>
<dbReference type="EMBL" id="RBZU01000008">
    <property type="protein sequence ID" value="RKP51777.1"/>
    <property type="molecule type" value="Genomic_DNA"/>
</dbReference>
<dbReference type="InterPro" id="IPR000524">
    <property type="entry name" value="Tscrpt_reg_HTH_GntR"/>
</dbReference>
<keyword evidence="6" id="KW-1185">Reference proteome</keyword>
<feature type="domain" description="HTH gntR-type" evidence="4">
    <location>
        <begin position="30"/>
        <end position="97"/>
    </location>
</feature>
<dbReference type="Pfam" id="PF00392">
    <property type="entry name" value="GntR"/>
    <property type="match status" value="1"/>
</dbReference>
<dbReference type="OrthoDB" id="9799812at2"/>
<dbReference type="SUPFAM" id="SSF48008">
    <property type="entry name" value="GntR ligand-binding domain-like"/>
    <property type="match status" value="1"/>
</dbReference>
<evidence type="ECO:0000259" key="4">
    <source>
        <dbReference type="PROSITE" id="PS50949"/>
    </source>
</evidence>
<dbReference type="InterPro" id="IPR008920">
    <property type="entry name" value="TF_FadR/GntR_C"/>
</dbReference>
<dbReference type="Gene3D" id="1.20.120.530">
    <property type="entry name" value="GntR ligand-binding domain-like"/>
    <property type="match status" value="1"/>
</dbReference>
<dbReference type="InterPro" id="IPR036390">
    <property type="entry name" value="WH_DNA-bd_sf"/>
</dbReference>
<keyword evidence="1" id="KW-0805">Transcription regulation</keyword>
<dbReference type="PANTHER" id="PTHR43537">
    <property type="entry name" value="TRANSCRIPTIONAL REGULATOR, GNTR FAMILY"/>
    <property type="match status" value="1"/>
</dbReference>
<organism evidence="5 6">
    <name type="scientific">Pararobbsia silviterrae</name>
    <dbReference type="NCBI Taxonomy" id="1792498"/>
    <lineage>
        <taxon>Bacteria</taxon>
        <taxon>Pseudomonadati</taxon>
        <taxon>Pseudomonadota</taxon>
        <taxon>Betaproteobacteria</taxon>
        <taxon>Burkholderiales</taxon>
        <taxon>Burkholderiaceae</taxon>
        <taxon>Pararobbsia</taxon>
    </lineage>
</organism>
<dbReference type="Pfam" id="PF07729">
    <property type="entry name" value="FCD"/>
    <property type="match status" value="1"/>
</dbReference>
<keyword evidence="3" id="KW-0804">Transcription</keyword>
<comment type="caution">
    <text evidence="5">The sequence shown here is derived from an EMBL/GenBank/DDBJ whole genome shotgun (WGS) entry which is preliminary data.</text>
</comment>
<dbReference type="PROSITE" id="PS50949">
    <property type="entry name" value="HTH_GNTR"/>
    <property type="match status" value="1"/>
</dbReference>
<dbReference type="SMART" id="SM00895">
    <property type="entry name" value="FCD"/>
    <property type="match status" value="1"/>
</dbReference>
<evidence type="ECO:0000313" key="5">
    <source>
        <dbReference type="EMBL" id="RKP51777.1"/>
    </source>
</evidence>
<dbReference type="GO" id="GO:0003677">
    <property type="term" value="F:DNA binding"/>
    <property type="evidence" value="ECO:0007669"/>
    <property type="project" value="UniProtKB-KW"/>
</dbReference>
<dbReference type="PANTHER" id="PTHR43537:SF45">
    <property type="entry name" value="GNTR FAMILY REGULATORY PROTEIN"/>
    <property type="match status" value="1"/>
</dbReference>